<dbReference type="RefSeq" id="XP_070889698.1">
    <property type="nucleotide sequence ID" value="XM_071026184.1"/>
</dbReference>
<feature type="compositionally biased region" description="Polar residues" evidence="1">
    <location>
        <begin position="224"/>
        <end position="237"/>
    </location>
</feature>
<feature type="compositionally biased region" description="Acidic residues" evidence="1">
    <location>
        <begin position="182"/>
        <end position="193"/>
    </location>
</feature>
<dbReference type="GeneID" id="98141256"/>
<evidence type="ECO:0000256" key="2">
    <source>
        <dbReference type="SAM" id="Phobius"/>
    </source>
</evidence>
<evidence type="ECO:0000313" key="3">
    <source>
        <dbReference type="EMBL" id="KAL2870719.1"/>
    </source>
</evidence>
<feature type="transmembrane region" description="Helical" evidence="2">
    <location>
        <begin position="41"/>
        <end position="64"/>
    </location>
</feature>
<feature type="transmembrane region" description="Helical" evidence="2">
    <location>
        <begin position="318"/>
        <end position="351"/>
    </location>
</feature>
<feature type="transmembrane region" description="Helical" evidence="2">
    <location>
        <begin position="467"/>
        <end position="486"/>
    </location>
</feature>
<dbReference type="Proteomes" id="UP001610432">
    <property type="component" value="Unassembled WGS sequence"/>
</dbReference>
<feature type="transmembrane region" description="Helical" evidence="2">
    <location>
        <begin position="132"/>
        <end position="150"/>
    </location>
</feature>
<proteinExistence type="predicted"/>
<comment type="caution">
    <text evidence="3">The sequence shown here is derived from an EMBL/GenBank/DDBJ whole genome shotgun (WGS) entry which is preliminary data.</text>
</comment>
<protein>
    <submittedName>
        <fullName evidence="3">Uncharacterized protein</fullName>
    </submittedName>
</protein>
<feature type="transmembrane region" description="Helical" evidence="2">
    <location>
        <begin position="372"/>
        <end position="399"/>
    </location>
</feature>
<dbReference type="EMBL" id="JBFXLQ010000005">
    <property type="protein sequence ID" value="KAL2870719.1"/>
    <property type="molecule type" value="Genomic_DNA"/>
</dbReference>
<sequence>MPATIGWVQAFGLLSMLALNTMLQPVGRVLGSPENSRVWLRASPFICVLDALALIIRLLAYYIILDKAAFPRKALLILGTDRFDESDAETEPTSQKRKILAVISRLFTFVVSILPLLNIYDKWGETRWTVAWAWMYIASYAVLEIAMQLARRAASHTREAAAEFELGELAAEDGYDPHEDSTDTTDEADDDPPVDGKPEEAMHLLSRMPSAPNPSDEAEENGENVASSSVGPATGDNQPDPEAAKRVDSPDDDPAASARLSYLKKYLDHGDRGLLVVGYIIHTVFVSWTLLDLVQPLLQTTILTYGGFWEAARIFMGLPILVVALVAVAFGALLILALFLGLLAAVGYALMAGVKRVAPKALERTMKPITAFVSNYPLVAFPIAGVVGLSFIFTMLLLWSVPVRWFGFLISKYMIRAYLLIGVELVLLVLVGVACLLLRLFLEVAAESSTGLRKRLGVSRYLEDSGVGMLTGVLVTFLITILWYRFRYPSFEPGQLVDGWREYLEDDSNNTTTAT</sequence>
<accession>A0ABR4M2M2</accession>
<reference evidence="3 4" key="1">
    <citation type="submission" date="2024-07" db="EMBL/GenBank/DDBJ databases">
        <title>Section-level genome sequencing and comparative genomics of Aspergillus sections Usti and Cavernicolus.</title>
        <authorList>
            <consortium name="Lawrence Berkeley National Laboratory"/>
            <person name="Nybo J.L."/>
            <person name="Vesth T.C."/>
            <person name="Theobald S."/>
            <person name="Frisvad J.C."/>
            <person name="Larsen T.O."/>
            <person name="Kjaerboelling I."/>
            <person name="Rothschild-Mancinelli K."/>
            <person name="Lyhne E.K."/>
            <person name="Kogle M.E."/>
            <person name="Barry K."/>
            <person name="Clum A."/>
            <person name="Na H."/>
            <person name="Ledsgaard L."/>
            <person name="Lin J."/>
            <person name="Lipzen A."/>
            <person name="Kuo A."/>
            <person name="Riley R."/>
            <person name="Mondo S."/>
            <person name="Labutti K."/>
            <person name="Haridas S."/>
            <person name="Pangalinan J."/>
            <person name="Salamov A.A."/>
            <person name="Simmons B.A."/>
            <person name="Magnuson J.K."/>
            <person name="Chen J."/>
            <person name="Drula E."/>
            <person name="Henrissat B."/>
            <person name="Wiebenga A."/>
            <person name="Lubbers R.J."/>
            <person name="Gomes A.C."/>
            <person name="Macurrencykelacurrency M.R."/>
            <person name="Stajich J."/>
            <person name="Grigoriev I.V."/>
            <person name="Mortensen U.H."/>
            <person name="De Vries R.P."/>
            <person name="Baker S.E."/>
            <person name="Andersen M.R."/>
        </authorList>
    </citation>
    <scope>NUCLEOTIDE SEQUENCE [LARGE SCALE GENOMIC DNA]</scope>
    <source>
        <strain evidence="3 4">CBS 449.75</strain>
    </source>
</reference>
<organism evidence="3 4">
    <name type="scientific">Aspergillus lucknowensis</name>
    <dbReference type="NCBI Taxonomy" id="176173"/>
    <lineage>
        <taxon>Eukaryota</taxon>
        <taxon>Fungi</taxon>
        <taxon>Dikarya</taxon>
        <taxon>Ascomycota</taxon>
        <taxon>Pezizomycotina</taxon>
        <taxon>Eurotiomycetes</taxon>
        <taxon>Eurotiomycetidae</taxon>
        <taxon>Eurotiales</taxon>
        <taxon>Aspergillaceae</taxon>
        <taxon>Aspergillus</taxon>
        <taxon>Aspergillus subgen. Nidulantes</taxon>
    </lineage>
</organism>
<keyword evidence="2" id="KW-1133">Transmembrane helix</keyword>
<feature type="transmembrane region" description="Helical" evidence="2">
    <location>
        <begin position="274"/>
        <end position="298"/>
    </location>
</feature>
<feature type="transmembrane region" description="Helical" evidence="2">
    <location>
        <begin position="419"/>
        <end position="446"/>
    </location>
</feature>
<evidence type="ECO:0000256" key="1">
    <source>
        <dbReference type="SAM" id="MobiDB-lite"/>
    </source>
</evidence>
<keyword evidence="4" id="KW-1185">Reference proteome</keyword>
<feature type="region of interest" description="Disordered" evidence="1">
    <location>
        <begin position="167"/>
        <end position="253"/>
    </location>
</feature>
<keyword evidence="2" id="KW-0472">Membrane</keyword>
<gene>
    <name evidence="3" type="ORF">BJX67DRAFT_245824</name>
</gene>
<name>A0ABR4M2M2_9EURO</name>
<keyword evidence="2" id="KW-0812">Transmembrane</keyword>
<feature type="transmembrane region" description="Helical" evidence="2">
    <location>
        <begin position="99"/>
        <end position="120"/>
    </location>
</feature>
<evidence type="ECO:0000313" key="4">
    <source>
        <dbReference type="Proteomes" id="UP001610432"/>
    </source>
</evidence>